<dbReference type="EMBL" id="SDAM02000166">
    <property type="protein sequence ID" value="KAH6826358.1"/>
    <property type="molecule type" value="Genomic_DNA"/>
</dbReference>
<keyword evidence="1" id="KW-1133">Transmembrane helix</keyword>
<keyword evidence="1" id="KW-0472">Membrane</keyword>
<reference evidence="2 3" key="1">
    <citation type="journal article" date="2021" name="Nat. Commun.">
        <title>Incipient diploidization of the medicinal plant Perilla within 10,000 years.</title>
        <authorList>
            <person name="Zhang Y."/>
            <person name="Shen Q."/>
            <person name="Leng L."/>
            <person name="Zhang D."/>
            <person name="Chen S."/>
            <person name="Shi Y."/>
            <person name="Ning Z."/>
            <person name="Chen S."/>
        </authorList>
    </citation>
    <scope>NUCLEOTIDE SEQUENCE [LARGE SCALE GENOMIC DNA]</scope>
    <source>
        <strain evidence="3">cv. PC099</strain>
    </source>
</reference>
<comment type="caution">
    <text evidence="2">The sequence shown here is derived from an EMBL/GenBank/DDBJ whole genome shotgun (WGS) entry which is preliminary data.</text>
</comment>
<evidence type="ECO:0000256" key="1">
    <source>
        <dbReference type="SAM" id="Phobius"/>
    </source>
</evidence>
<dbReference type="GO" id="GO:0009507">
    <property type="term" value="C:chloroplast"/>
    <property type="evidence" value="ECO:0007669"/>
    <property type="project" value="TreeGrafter"/>
</dbReference>
<protein>
    <submittedName>
        <fullName evidence="2">Uncharacterized protein</fullName>
    </submittedName>
</protein>
<sequence>MASAQSIFLQEPSCKWKSCSYHSPQLPPPNSFASSHIKNLKKISINCLFTNDGSAANQRSSEIGFGKLEIKQSPVEVVTVTTIMKASLEPEVAALLLMYNSNSASGGRVGGYSFPSRSYSTRRMGAGSVSYSAPYFYGLSRFLYVPIIAFLPRSILYIIVSVVALGYLEDFFSGSQGLKDFLSKVSQRSVLTATEETRVPTATEKTSVLKLQLHVLLDKERSVQKELNQIAETAETSTTEGIHHVLTETLVVLLRHPEYFLSAYTSVDEKSSSEEGERAFNKLSIKERVKFDMETLVSINKQKRSPSAPSKVGIGSEYIVITILVAARGELMLPSITNINELKEALLNLGSISVDRTMAVEVLWTTQN</sequence>
<proteinExistence type="predicted"/>
<keyword evidence="1" id="KW-0812">Transmembrane</keyword>
<dbReference type="AlphaFoldDB" id="A0AAD4P4A8"/>
<organism evidence="2 3">
    <name type="scientific">Perilla frutescens var. hirtella</name>
    <name type="common">Perilla citriodora</name>
    <name type="synonym">Perilla setoyensis</name>
    <dbReference type="NCBI Taxonomy" id="608512"/>
    <lineage>
        <taxon>Eukaryota</taxon>
        <taxon>Viridiplantae</taxon>
        <taxon>Streptophyta</taxon>
        <taxon>Embryophyta</taxon>
        <taxon>Tracheophyta</taxon>
        <taxon>Spermatophyta</taxon>
        <taxon>Magnoliopsida</taxon>
        <taxon>eudicotyledons</taxon>
        <taxon>Gunneridae</taxon>
        <taxon>Pentapetalae</taxon>
        <taxon>asterids</taxon>
        <taxon>lamiids</taxon>
        <taxon>Lamiales</taxon>
        <taxon>Lamiaceae</taxon>
        <taxon>Nepetoideae</taxon>
        <taxon>Elsholtzieae</taxon>
        <taxon>Perilla</taxon>
    </lineage>
</organism>
<keyword evidence="3" id="KW-1185">Reference proteome</keyword>
<evidence type="ECO:0000313" key="2">
    <source>
        <dbReference type="EMBL" id="KAH6826358.1"/>
    </source>
</evidence>
<dbReference type="PANTHER" id="PTHR33975">
    <property type="entry name" value="MYELIN-ASSOCIATED OLIGODENDROCYTE BASIC PROTEIN"/>
    <property type="match status" value="1"/>
</dbReference>
<gene>
    <name evidence="2" type="ORF">C2S53_003725</name>
</gene>
<dbReference type="PANTHER" id="PTHR33975:SF2">
    <property type="entry name" value="MYELIN-ASSOCIATED OLIGODENDROCYTE BASIC PROTEIN"/>
    <property type="match status" value="1"/>
</dbReference>
<dbReference type="InterPro" id="IPR010903">
    <property type="entry name" value="DUF1517"/>
</dbReference>
<evidence type="ECO:0000313" key="3">
    <source>
        <dbReference type="Proteomes" id="UP001190926"/>
    </source>
</evidence>
<accession>A0AAD4P4A8</accession>
<feature type="transmembrane region" description="Helical" evidence="1">
    <location>
        <begin position="142"/>
        <end position="168"/>
    </location>
</feature>
<name>A0AAD4P4A8_PERFH</name>
<dbReference type="Proteomes" id="UP001190926">
    <property type="component" value="Unassembled WGS sequence"/>
</dbReference>
<dbReference type="InterPro" id="IPR053023">
    <property type="entry name" value="FLAP_modulator"/>
</dbReference>
<dbReference type="Pfam" id="PF07466">
    <property type="entry name" value="DUF1517"/>
    <property type="match status" value="1"/>
</dbReference>